<gene>
    <name evidence="1" type="ORF">AVEN_174235_1</name>
</gene>
<evidence type="ECO:0000313" key="2">
    <source>
        <dbReference type="Proteomes" id="UP000499080"/>
    </source>
</evidence>
<dbReference type="InterPro" id="IPR036397">
    <property type="entry name" value="RNaseH_sf"/>
</dbReference>
<keyword evidence="2" id="KW-1185">Reference proteome</keyword>
<dbReference type="Gene3D" id="3.30.420.10">
    <property type="entry name" value="Ribonuclease H-like superfamily/Ribonuclease H"/>
    <property type="match status" value="1"/>
</dbReference>
<dbReference type="PANTHER" id="PTHR47326">
    <property type="entry name" value="TRANSPOSABLE ELEMENT TC3 TRANSPOSASE-LIKE PROTEIN"/>
    <property type="match status" value="1"/>
</dbReference>
<protein>
    <recommendedName>
        <fullName evidence="3">DUF4817 domain-containing protein</fullName>
    </recommendedName>
</protein>
<dbReference type="GO" id="GO:0003676">
    <property type="term" value="F:nucleic acid binding"/>
    <property type="evidence" value="ECO:0007669"/>
    <property type="project" value="InterPro"/>
</dbReference>
<name>A0A4Y2NUS2_ARAVE</name>
<sequence>MRRTPNHNFFARLHRKLAEKGPFQRSALNRKRSARTPDIEENVLHQVQETPSLSMRSVQHAVGFPVPASGGFSEETKCILTTCSVSRHFNRVMYGISALKRQTIWFQHAAAHFSRNVRNHLDVRFGQQWIGRGGPVRWPAQSPDLSCLDFFLWGHMKTLVYDTPVDNATRSWLHESQ</sequence>
<proteinExistence type="predicted"/>
<accession>A0A4Y2NUS2</accession>
<dbReference type="Proteomes" id="UP000499080">
    <property type="component" value="Unassembled WGS sequence"/>
</dbReference>
<comment type="caution">
    <text evidence="1">The sequence shown here is derived from an EMBL/GenBank/DDBJ whole genome shotgun (WGS) entry which is preliminary data.</text>
</comment>
<organism evidence="1 2">
    <name type="scientific">Araneus ventricosus</name>
    <name type="common">Orbweaver spider</name>
    <name type="synonym">Epeira ventricosa</name>
    <dbReference type="NCBI Taxonomy" id="182803"/>
    <lineage>
        <taxon>Eukaryota</taxon>
        <taxon>Metazoa</taxon>
        <taxon>Ecdysozoa</taxon>
        <taxon>Arthropoda</taxon>
        <taxon>Chelicerata</taxon>
        <taxon>Arachnida</taxon>
        <taxon>Araneae</taxon>
        <taxon>Araneomorphae</taxon>
        <taxon>Entelegynae</taxon>
        <taxon>Araneoidea</taxon>
        <taxon>Araneidae</taxon>
        <taxon>Araneus</taxon>
    </lineage>
</organism>
<reference evidence="1 2" key="1">
    <citation type="journal article" date="2019" name="Sci. Rep.">
        <title>Orb-weaving spider Araneus ventricosus genome elucidates the spidroin gene catalogue.</title>
        <authorList>
            <person name="Kono N."/>
            <person name="Nakamura H."/>
            <person name="Ohtoshi R."/>
            <person name="Moran D.A.P."/>
            <person name="Shinohara A."/>
            <person name="Yoshida Y."/>
            <person name="Fujiwara M."/>
            <person name="Mori M."/>
            <person name="Tomita M."/>
            <person name="Arakawa K."/>
        </authorList>
    </citation>
    <scope>NUCLEOTIDE SEQUENCE [LARGE SCALE GENOMIC DNA]</scope>
</reference>
<dbReference type="OrthoDB" id="6766291at2759"/>
<dbReference type="AlphaFoldDB" id="A0A4Y2NUS2"/>
<evidence type="ECO:0000313" key="1">
    <source>
        <dbReference type="EMBL" id="GBN42774.1"/>
    </source>
</evidence>
<evidence type="ECO:0008006" key="3">
    <source>
        <dbReference type="Google" id="ProtNLM"/>
    </source>
</evidence>
<dbReference type="EMBL" id="BGPR01009860">
    <property type="protein sequence ID" value="GBN42774.1"/>
    <property type="molecule type" value="Genomic_DNA"/>
</dbReference>
<dbReference type="PANTHER" id="PTHR47326:SF1">
    <property type="entry name" value="HTH PSQ-TYPE DOMAIN-CONTAINING PROTEIN"/>
    <property type="match status" value="1"/>
</dbReference>